<dbReference type="OrthoDB" id="3055998at2759"/>
<dbReference type="InterPro" id="IPR001000">
    <property type="entry name" value="GH10_dom"/>
</dbReference>
<keyword evidence="5 10" id="KW-0732">Signal</keyword>
<evidence type="ECO:0000256" key="5">
    <source>
        <dbReference type="ARBA" id="ARBA00022729"/>
    </source>
</evidence>
<evidence type="ECO:0000256" key="7">
    <source>
        <dbReference type="ARBA" id="ARBA00023277"/>
    </source>
</evidence>
<feature type="chain" id="PRO_5040769485" description="endo-1,4-beta-xylanase" evidence="10">
    <location>
        <begin position="18"/>
        <end position="903"/>
    </location>
</feature>
<evidence type="ECO:0000259" key="11">
    <source>
        <dbReference type="PROSITE" id="PS51760"/>
    </source>
</evidence>
<evidence type="ECO:0000313" key="13">
    <source>
        <dbReference type="Proteomes" id="UP001165082"/>
    </source>
</evidence>
<keyword evidence="4" id="KW-0858">Xylan degradation</keyword>
<dbReference type="Pfam" id="PF00331">
    <property type="entry name" value="Glyco_hydro_10"/>
    <property type="match status" value="1"/>
</dbReference>
<feature type="signal peptide" evidence="10">
    <location>
        <begin position="1"/>
        <end position="17"/>
    </location>
</feature>
<evidence type="ECO:0000256" key="4">
    <source>
        <dbReference type="ARBA" id="ARBA00022651"/>
    </source>
</evidence>
<dbReference type="GO" id="GO:0045493">
    <property type="term" value="P:xylan catabolic process"/>
    <property type="evidence" value="ECO:0007669"/>
    <property type="project" value="UniProtKB-KW"/>
</dbReference>
<dbReference type="AlphaFoldDB" id="A0A9W7EAU5"/>
<gene>
    <name evidence="12" type="ORF">TrRE_jg9713</name>
</gene>
<keyword evidence="8" id="KW-0326">Glycosidase</keyword>
<evidence type="ECO:0000256" key="6">
    <source>
        <dbReference type="ARBA" id="ARBA00022801"/>
    </source>
</evidence>
<dbReference type="SMART" id="SM00633">
    <property type="entry name" value="Glyco_10"/>
    <property type="match status" value="1"/>
</dbReference>
<evidence type="ECO:0000256" key="10">
    <source>
        <dbReference type="SAM" id="SignalP"/>
    </source>
</evidence>
<dbReference type="InterPro" id="IPR044846">
    <property type="entry name" value="GH10"/>
</dbReference>
<evidence type="ECO:0000256" key="9">
    <source>
        <dbReference type="ARBA" id="ARBA00023326"/>
    </source>
</evidence>
<proteinExistence type="inferred from homology"/>
<name>A0A9W7EAU5_9STRA</name>
<evidence type="ECO:0000256" key="2">
    <source>
        <dbReference type="ARBA" id="ARBA00007495"/>
    </source>
</evidence>
<reference evidence="12" key="1">
    <citation type="submission" date="2022-07" db="EMBL/GenBank/DDBJ databases">
        <title>Genome analysis of Parmales, a sister group of diatoms, reveals the evolutionary specialization of diatoms from phago-mixotrophs to photoautotrophs.</title>
        <authorList>
            <person name="Ban H."/>
            <person name="Sato S."/>
            <person name="Yoshikawa S."/>
            <person name="Kazumasa Y."/>
            <person name="Nakamura Y."/>
            <person name="Ichinomiya M."/>
            <person name="Saitoh K."/>
            <person name="Sato N."/>
            <person name="Blanc-Mathieu R."/>
            <person name="Endo H."/>
            <person name="Kuwata A."/>
            <person name="Ogata H."/>
        </authorList>
    </citation>
    <scope>NUCLEOTIDE SEQUENCE</scope>
</reference>
<evidence type="ECO:0000256" key="1">
    <source>
        <dbReference type="ARBA" id="ARBA00000681"/>
    </source>
</evidence>
<dbReference type="Gene3D" id="3.20.20.80">
    <property type="entry name" value="Glycosidases"/>
    <property type="match status" value="1"/>
</dbReference>
<dbReference type="EMBL" id="BRXZ01001442">
    <property type="protein sequence ID" value="GMH71330.1"/>
    <property type="molecule type" value="Genomic_DNA"/>
</dbReference>
<comment type="catalytic activity">
    <reaction evidence="1">
        <text>Endohydrolysis of (1-&gt;4)-beta-D-xylosidic linkages in xylans.</text>
        <dbReference type="EC" id="3.2.1.8"/>
    </reaction>
</comment>
<accession>A0A9W7EAU5</accession>
<dbReference type="EC" id="3.2.1.8" evidence="3"/>
<dbReference type="PRINTS" id="PR00134">
    <property type="entry name" value="GLHYDRLASE10"/>
</dbReference>
<dbReference type="PANTHER" id="PTHR31490">
    <property type="entry name" value="GLYCOSYL HYDROLASE"/>
    <property type="match status" value="1"/>
</dbReference>
<comment type="caution">
    <text evidence="12">The sequence shown here is derived from an EMBL/GenBank/DDBJ whole genome shotgun (WGS) entry which is preliminary data.</text>
</comment>
<keyword evidence="6" id="KW-0378">Hydrolase</keyword>
<dbReference type="PANTHER" id="PTHR31490:SF88">
    <property type="entry name" value="BETA-XYLANASE"/>
    <property type="match status" value="1"/>
</dbReference>
<evidence type="ECO:0000256" key="8">
    <source>
        <dbReference type="ARBA" id="ARBA00023295"/>
    </source>
</evidence>
<dbReference type="GO" id="GO:0031176">
    <property type="term" value="F:endo-1,4-beta-xylanase activity"/>
    <property type="evidence" value="ECO:0007669"/>
    <property type="project" value="UniProtKB-EC"/>
</dbReference>
<sequence>MRLSLLALLTTPFLVSADDTCLGSTGVNCLNAENVGTACCDITGVEASCFKKTETYGQCRTSCPVGRDPIWDCEANPTPAPTPSPTTQCLSGNEDCVEGDLDAGGSMIRCCDPSKTCQRKNKSYGQCKSACPSNEDWECFTAAPTTSPTSAPTASPTTQCFSGNEDCVEGDLDAGGSMIRCCDPSKTCQRKNKNYGQCKSACPSNEDWECFTAAPSPAPTTSAPTTTCVVESEDCVEGDLDAGGSMTRCCNPSQTCYRKNKNYGQCKLVCPSNEGWDCFTSSPTAAPTPSPTAAPTATPTMNPTAANVLTLKDAGALHELPIGCVINYAFLDDPTKVGQTTDALEKYKALAGREYNWLTEENGCKWRYSEQWDRLRCVEMLEFAEANGMQFRGHALVWGKAASNPDFFDEECVFDSDGNMPGRCKEEVGVYTPEEKYTIMDAHVKEESEFYAGRMAAWDVVNEAVGEYDVYLKKNIYWPDMPDYISRAFEQTKIYDPTASLGYNEYKMEAMTGWQKEKSDMTFQLIKSLKEEGVPVDYVGSQTHIDLGYIRYESGGGVTDDAAFGSGISYLESVMRNVDRYARIGVEWHFTELTIAMNDPSNGENDAASAVWSEAKEEEQAELYSGLMDICLDQSRCTCFQTWGFVDGWTKAYAGLKPYPFDTEYGDKKSFDDLMTSMKKRKEKRRWKADGWCAIGDVECSIDDDCCISGDEKCLTTVSPYESYCLVECNNPEWDCYAGEDDSGGGQDEGECVQPFGNCKDGDTCCGSEEGFDCYTKSEFYSQCRRSCPEPVGDETGWVCWLESQPDTAFVGSTGNLIAVGLGLSVVLAGLSMICRNVYRDCTHKPGEEAHNDLLDFGHVDDFDMSKFQSEAADDLFFRHHNAFEKEGEGEVEEKEKEENSRL</sequence>
<organism evidence="12 13">
    <name type="scientific">Triparma retinervis</name>
    <dbReference type="NCBI Taxonomy" id="2557542"/>
    <lineage>
        <taxon>Eukaryota</taxon>
        <taxon>Sar</taxon>
        <taxon>Stramenopiles</taxon>
        <taxon>Ochrophyta</taxon>
        <taxon>Bolidophyceae</taxon>
        <taxon>Parmales</taxon>
        <taxon>Triparmaceae</taxon>
        <taxon>Triparma</taxon>
    </lineage>
</organism>
<keyword evidence="7" id="KW-0119">Carbohydrate metabolism</keyword>
<dbReference type="SUPFAM" id="SSF51445">
    <property type="entry name" value="(Trans)glycosidases"/>
    <property type="match status" value="1"/>
</dbReference>
<keyword evidence="13" id="KW-1185">Reference proteome</keyword>
<dbReference type="PROSITE" id="PS51760">
    <property type="entry name" value="GH10_2"/>
    <property type="match status" value="1"/>
</dbReference>
<dbReference type="InterPro" id="IPR017853">
    <property type="entry name" value="GH"/>
</dbReference>
<protein>
    <recommendedName>
        <fullName evidence="3">endo-1,4-beta-xylanase</fullName>
        <ecNumber evidence="3">3.2.1.8</ecNumber>
    </recommendedName>
</protein>
<keyword evidence="9" id="KW-0624">Polysaccharide degradation</keyword>
<dbReference type="Proteomes" id="UP001165082">
    <property type="component" value="Unassembled WGS sequence"/>
</dbReference>
<comment type="similarity">
    <text evidence="2">Belongs to the glycosyl hydrolase 10 (cellulase F) family.</text>
</comment>
<feature type="domain" description="GH10" evidence="11">
    <location>
        <begin position="338"/>
        <end position="677"/>
    </location>
</feature>
<evidence type="ECO:0000256" key="3">
    <source>
        <dbReference type="ARBA" id="ARBA00012590"/>
    </source>
</evidence>
<evidence type="ECO:0000313" key="12">
    <source>
        <dbReference type="EMBL" id="GMH71330.1"/>
    </source>
</evidence>